<dbReference type="SUPFAM" id="SSF53756">
    <property type="entry name" value="UDP-Glycosyltransferase/glycogen phosphorylase"/>
    <property type="match status" value="1"/>
</dbReference>
<dbReference type="EMBL" id="JALJOQ010000036">
    <property type="protein sequence ID" value="KAK9806606.1"/>
    <property type="molecule type" value="Genomic_DNA"/>
</dbReference>
<dbReference type="InterPro" id="IPR002213">
    <property type="entry name" value="UDP_glucos_trans"/>
</dbReference>
<evidence type="ECO:0000256" key="1">
    <source>
        <dbReference type="ARBA" id="ARBA00022679"/>
    </source>
</evidence>
<dbReference type="Pfam" id="PF00201">
    <property type="entry name" value="UDPGT"/>
    <property type="match status" value="1"/>
</dbReference>
<name>A0AAW1P6F6_9CHLO</name>
<sequence length="278" mass="30667">MSSRRARAVLAPLILFVFRGQAQPSETPLKILINPGPVFSHWLPVLKICRELEARGHHTKYLYPGDLDEVADKFHLPSADRIPHSYIVEAGHLSKGVAELKAQGREQEVAKVMLPYFFDYARAAIEDNSSMAAIRDWAPDVLFYDAGFPAGAPVGTLLDIPLVGFHVLGTYGSFYLRQAGSPSAISLTPTFPVPVWVKDPLTIIDRAKCLFSGVIGMLIAQAINKAFTPMWTRNGMPHLTHREGMGKTAAWIFQGDFAMLPAIPMSPHVHLPLQRSTC</sequence>
<dbReference type="Gene3D" id="3.40.50.2000">
    <property type="entry name" value="Glycogen Phosphorylase B"/>
    <property type="match status" value="1"/>
</dbReference>
<gene>
    <name evidence="3" type="ORF">WJX73_008505</name>
</gene>
<proteinExistence type="predicted"/>
<comment type="caution">
    <text evidence="3">The sequence shown here is derived from an EMBL/GenBank/DDBJ whole genome shotgun (WGS) entry which is preliminary data.</text>
</comment>
<keyword evidence="4" id="KW-1185">Reference proteome</keyword>
<dbReference type="AlphaFoldDB" id="A0AAW1P6F6"/>
<dbReference type="GO" id="GO:0008194">
    <property type="term" value="F:UDP-glycosyltransferase activity"/>
    <property type="evidence" value="ECO:0007669"/>
    <property type="project" value="InterPro"/>
</dbReference>
<keyword evidence="2" id="KW-0732">Signal</keyword>
<evidence type="ECO:0000256" key="2">
    <source>
        <dbReference type="SAM" id="SignalP"/>
    </source>
</evidence>
<organism evidence="3 4">
    <name type="scientific">Symbiochloris irregularis</name>
    <dbReference type="NCBI Taxonomy" id="706552"/>
    <lineage>
        <taxon>Eukaryota</taxon>
        <taxon>Viridiplantae</taxon>
        <taxon>Chlorophyta</taxon>
        <taxon>core chlorophytes</taxon>
        <taxon>Trebouxiophyceae</taxon>
        <taxon>Trebouxiales</taxon>
        <taxon>Trebouxiaceae</taxon>
        <taxon>Symbiochloris</taxon>
    </lineage>
</organism>
<feature type="signal peptide" evidence="2">
    <location>
        <begin position="1"/>
        <end position="22"/>
    </location>
</feature>
<keyword evidence="1" id="KW-0808">Transferase</keyword>
<evidence type="ECO:0000313" key="3">
    <source>
        <dbReference type="EMBL" id="KAK9806606.1"/>
    </source>
</evidence>
<reference evidence="3 4" key="1">
    <citation type="journal article" date="2024" name="Nat. Commun.">
        <title>Phylogenomics reveals the evolutionary origins of lichenization in chlorophyte algae.</title>
        <authorList>
            <person name="Puginier C."/>
            <person name="Libourel C."/>
            <person name="Otte J."/>
            <person name="Skaloud P."/>
            <person name="Haon M."/>
            <person name="Grisel S."/>
            <person name="Petersen M."/>
            <person name="Berrin J.G."/>
            <person name="Delaux P.M."/>
            <person name="Dal Grande F."/>
            <person name="Keller J."/>
        </authorList>
    </citation>
    <scope>NUCLEOTIDE SEQUENCE [LARGE SCALE GENOMIC DNA]</scope>
    <source>
        <strain evidence="3 4">SAG 2036</strain>
    </source>
</reference>
<dbReference type="Proteomes" id="UP001465755">
    <property type="component" value="Unassembled WGS sequence"/>
</dbReference>
<feature type="chain" id="PRO_5043968371" evidence="2">
    <location>
        <begin position="23"/>
        <end position="278"/>
    </location>
</feature>
<accession>A0AAW1P6F6</accession>
<evidence type="ECO:0000313" key="4">
    <source>
        <dbReference type="Proteomes" id="UP001465755"/>
    </source>
</evidence>
<protein>
    <submittedName>
        <fullName evidence="3">Uncharacterized protein</fullName>
    </submittedName>
</protein>